<evidence type="ECO:0000313" key="2">
    <source>
        <dbReference type="Proteomes" id="UP001060215"/>
    </source>
</evidence>
<proteinExistence type="predicted"/>
<dbReference type="Proteomes" id="UP001060215">
    <property type="component" value="Chromosome 5"/>
</dbReference>
<reference evidence="1 2" key="1">
    <citation type="journal article" date="2022" name="Plant J.">
        <title>Chromosome-level genome of Camellia lanceoleosa provides a valuable resource for understanding genome evolution and self-incompatibility.</title>
        <authorList>
            <person name="Gong W."/>
            <person name="Xiao S."/>
            <person name="Wang L."/>
            <person name="Liao Z."/>
            <person name="Chang Y."/>
            <person name="Mo W."/>
            <person name="Hu G."/>
            <person name="Li W."/>
            <person name="Zhao G."/>
            <person name="Zhu H."/>
            <person name="Hu X."/>
            <person name="Ji K."/>
            <person name="Xiang X."/>
            <person name="Song Q."/>
            <person name="Yuan D."/>
            <person name="Jin S."/>
            <person name="Zhang L."/>
        </authorList>
    </citation>
    <scope>NUCLEOTIDE SEQUENCE [LARGE SCALE GENOMIC DNA]</scope>
    <source>
        <strain evidence="1">SQ_2022a</strain>
    </source>
</reference>
<dbReference type="EMBL" id="CM045762">
    <property type="protein sequence ID" value="KAI8011331.1"/>
    <property type="molecule type" value="Genomic_DNA"/>
</dbReference>
<comment type="caution">
    <text evidence="1">The sequence shown here is derived from an EMBL/GenBank/DDBJ whole genome shotgun (WGS) entry which is preliminary data.</text>
</comment>
<evidence type="ECO:0000313" key="1">
    <source>
        <dbReference type="EMBL" id="KAI8011331.1"/>
    </source>
</evidence>
<gene>
    <name evidence="1" type="ORF">LOK49_LG06G02738</name>
</gene>
<keyword evidence="2" id="KW-1185">Reference proteome</keyword>
<organism evidence="1 2">
    <name type="scientific">Camellia lanceoleosa</name>
    <dbReference type="NCBI Taxonomy" id="1840588"/>
    <lineage>
        <taxon>Eukaryota</taxon>
        <taxon>Viridiplantae</taxon>
        <taxon>Streptophyta</taxon>
        <taxon>Embryophyta</taxon>
        <taxon>Tracheophyta</taxon>
        <taxon>Spermatophyta</taxon>
        <taxon>Magnoliopsida</taxon>
        <taxon>eudicotyledons</taxon>
        <taxon>Gunneridae</taxon>
        <taxon>Pentapetalae</taxon>
        <taxon>asterids</taxon>
        <taxon>Ericales</taxon>
        <taxon>Theaceae</taxon>
        <taxon>Camellia</taxon>
    </lineage>
</organism>
<name>A0ACC0HH09_9ERIC</name>
<sequence length="242" mass="28424">MEVAHSRVITLVKPRVPEKPPVAQSSHLHQRKRLFIPKEDWERRSQRRESLFPSMCFIEENYLPRYLCGSAKRHHTRLFPPNIMITIQQTEWQYFTSSYFGSHFNYIVVRCLEHSMLILNLLLFGCLSRQEKPSLLFALYEQGTSRPAHYHVLYDENKFTADALQTLTNNLCYMYARCTRSVSIVPPAYYAHLAAFRARYYIEGETSESESTSGGRATRERNVEVRPLPLIKDNVKEVMFYC</sequence>
<accession>A0ACC0HH09</accession>
<protein>
    <submittedName>
        <fullName evidence="1">Protein argonaute MEL1</fullName>
    </submittedName>
</protein>